<accession>A0AAD1Y862</accession>
<keyword evidence="2" id="KW-1185">Reference proteome</keyword>
<name>A0AAD1Y862_EUPCR</name>
<reference evidence="1" key="1">
    <citation type="submission" date="2023-07" db="EMBL/GenBank/DDBJ databases">
        <authorList>
            <consortium name="AG Swart"/>
            <person name="Singh M."/>
            <person name="Singh A."/>
            <person name="Seah K."/>
            <person name="Emmerich C."/>
        </authorList>
    </citation>
    <scope>NUCLEOTIDE SEQUENCE</scope>
    <source>
        <strain evidence="1">DP1</strain>
    </source>
</reference>
<dbReference type="Proteomes" id="UP001295684">
    <property type="component" value="Unassembled WGS sequence"/>
</dbReference>
<evidence type="ECO:0000313" key="2">
    <source>
        <dbReference type="Proteomes" id="UP001295684"/>
    </source>
</evidence>
<sequence>MDFKEENISSSKWKKLSDFVLKEKKHVLRESLVQINDALYEEFDTAARWAMNRMNHLRFTRLKFNQEAYNRIEGERAKDREEAEKNLKSRGDPIGFSKYETNLLVDRKLINTILKNPTLSSTKEKSSESYIKRIKDFLKMKLKRQKTFEDVKVGVLHTTLEPSSDICGVLSLYKSHRNKIHRKSAKDLKKHKKVSSRKTQNKVVLKTMRRDPPVWDNRPSMEAIQKVWAINIPKKPTVFKKGVLSNRHSRPNQNSEGTKFIPFSPISSRRNISSNSGLFKKRVCLKRPLNIESKNCGISNKPSLLSPPSSLLVTSSRSFIKSQRVSVFNKVRSPKFLAISEKLGRHSILFRTRRSTRKNKEEIEDIIYEENQRKSLLRERPKKKERCEKDRLLCL</sequence>
<dbReference type="AlphaFoldDB" id="A0AAD1Y862"/>
<organism evidence="1 2">
    <name type="scientific">Euplotes crassus</name>
    <dbReference type="NCBI Taxonomy" id="5936"/>
    <lineage>
        <taxon>Eukaryota</taxon>
        <taxon>Sar</taxon>
        <taxon>Alveolata</taxon>
        <taxon>Ciliophora</taxon>
        <taxon>Intramacronucleata</taxon>
        <taxon>Spirotrichea</taxon>
        <taxon>Hypotrichia</taxon>
        <taxon>Euplotida</taxon>
        <taxon>Euplotidae</taxon>
        <taxon>Moneuplotes</taxon>
    </lineage>
</organism>
<protein>
    <submittedName>
        <fullName evidence="1">Uncharacterized protein</fullName>
    </submittedName>
</protein>
<comment type="caution">
    <text evidence="1">The sequence shown here is derived from an EMBL/GenBank/DDBJ whole genome shotgun (WGS) entry which is preliminary data.</text>
</comment>
<gene>
    <name evidence="1" type="ORF">ECRASSUSDP1_LOCUS27370</name>
</gene>
<dbReference type="EMBL" id="CAMPGE010028243">
    <property type="protein sequence ID" value="CAI2385786.1"/>
    <property type="molecule type" value="Genomic_DNA"/>
</dbReference>
<evidence type="ECO:0000313" key="1">
    <source>
        <dbReference type="EMBL" id="CAI2385786.1"/>
    </source>
</evidence>
<proteinExistence type="predicted"/>